<evidence type="ECO:0000256" key="3">
    <source>
        <dbReference type="ARBA" id="ARBA00022795"/>
    </source>
</evidence>
<dbReference type="EMBL" id="FOSB01000002">
    <property type="protein sequence ID" value="SFJ45446.1"/>
    <property type="molecule type" value="Genomic_DNA"/>
</dbReference>
<evidence type="ECO:0000256" key="5">
    <source>
        <dbReference type="ARBA" id="ARBA00093765"/>
    </source>
</evidence>
<evidence type="ECO:0000256" key="1">
    <source>
        <dbReference type="ARBA" id="ARBA00004514"/>
    </source>
</evidence>
<sequence>MGVWSEFLKVTIKLDDAVHQQVDERNRAAVVAEVEEHLATRESMLELLEQPNEREKAIVQEVHKRDLKINQKLEFLFDGLKRDMRNAKKQKSSKQRYVNPYQSVSGYDGMYLDHKK</sequence>
<keyword evidence="9" id="KW-0969">Cilium</keyword>
<proteinExistence type="inferred from homology"/>
<evidence type="ECO:0000256" key="8">
    <source>
        <dbReference type="SAM" id="MobiDB-lite"/>
    </source>
</evidence>
<comment type="function">
    <text evidence="5">May act as an export chaperone for the filament capping protein FliD.</text>
</comment>
<evidence type="ECO:0000256" key="7">
    <source>
        <dbReference type="ARBA" id="ARBA00093797"/>
    </source>
</evidence>
<keyword evidence="4" id="KW-0143">Chaperone</keyword>
<keyword evidence="9" id="KW-0966">Cell projection</keyword>
<dbReference type="Pfam" id="PF05400">
    <property type="entry name" value="FliT"/>
    <property type="match status" value="1"/>
</dbReference>
<evidence type="ECO:0000256" key="4">
    <source>
        <dbReference type="ARBA" id="ARBA00023186"/>
    </source>
</evidence>
<dbReference type="Proteomes" id="UP000183557">
    <property type="component" value="Unassembled WGS sequence"/>
</dbReference>
<organism evidence="9 10">
    <name type="scientific">Halobacillus dabanensis</name>
    <dbReference type="NCBI Taxonomy" id="240302"/>
    <lineage>
        <taxon>Bacteria</taxon>
        <taxon>Bacillati</taxon>
        <taxon>Bacillota</taxon>
        <taxon>Bacilli</taxon>
        <taxon>Bacillales</taxon>
        <taxon>Bacillaceae</taxon>
        <taxon>Halobacillus</taxon>
    </lineage>
</organism>
<accession>A0A1I3RJU8</accession>
<comment type="similarity">
    <text evidence="6">Belongs to the bacillales FliT family.</text>
</comment>
<dbReference type="AlphaFoldDB" id="A0A1I3RJU8"/>
<name>A0A1I3RJU8_HALDA</name>
<keyword evidence="9" id="KW-0282">Flagellum</keyword>
<keyword evidence="2" id="KW-0963">Cytoplasm</keyword>
<comment type="subcellular location">
    <subcellularLocation>
        <location evidence="1">Cytoplasm</location>
        <location evidence="1">Cytosol</location>
    </subcellularLocation>
</comment>
<dbReference type="OrthoDB" id="2353131at2"/>
<reference evidence="10" key="1">
    <citation type="submission" date="2016-10" db="EMBL/GenBank/DDBJ databases">
        <authorList>
            <person name="Varghese N."/>
            <person name="Submissions S."/>
        </authorList>
    </citation>
    <scope>NUCLEOTIDE SEQUENCE [LARGE SCALE GENOMIC DNA]</scope>
    <source>
        <strain evidence="10">CGMCC 1.3704</strain>
    </source>
</reference>
<keyword evidence="10" id="KW-1185">Reference proteome</keyword>
<dbReference type="InterPro" id="IPR008622">
    <property type="entry name" value="FliT"/>
</dbReference>
<evidence type="ECO:0000313" key="10">
    <source>
        <dbReference type="Proteomes" id="UP000183557"/>
    </source>
</evidence>
<feature type="region of interest" description="Disordered" evidence="8">
    <location>
        <begin position="86"/>
        <end position="116"/>
    </location>
</feature>
<gene>
    <name evidence="9" type="ORF">SAMN04487936_102237</name>
</gene>
<dbReference type="RefSeq" id="WP_075035331.1">
    <property type="nucleotide sequence ID" value="NZ_FOSB01000002.1"/>
</dbReference>
<evidence type="ECO:0000313" key="9">
    <source>
        <dbReference type="EMBL" id="SFJ45446.1"/>
    </source>
</evidence>
<keyword evidence="3" id="KW-1005">Bacterial flagellum biogenesis</keyword>
<protein>
    <recommendedName>
        <fullName evidence="7">Flagellar protein FliT</fullName>
    </recommendedName>
</protein>
<evidence type="ECO:0000256" key="6">
    <source>
        <dbReference type="ARBA" id="ARBA00093785"/>
    </source>
</evidence>
<evidence type="ECO:0000256" key="2">
    <source>
        <dbReference type="ARBA" id="ARBA00022490"/>
    </source>
</evidence>